<dbReference type="InterPro" id="IPR016163">
    <property type="entry name" value="Ald_DH_C"/>
</dbReference>
<comment type="similarity">
    <text evidence="1">Belongs to the aldehyde dehydrogenase family.</text>
</comment>
<dbReference type="Gene3D" id="3.40.605.10">
    <property type="entry name" value="Aldehyde Dehydrogenase, Chain A, domain 1"/>
    <property type="match status" value="1"/>
</dbReference>
<dbReference type="EMBL" id="CP108253">
    <property type="protein sequence ID" value="WTU43335.1"/>
    <property type="molecule type" value="Genomic_DNA"/>
</dbReference>
<dbReference type="PANTHER" id="PTHR11699">
    <property type="entry name" value="ALDEHYDE DEHYDROGENASE-RELATED"/>
    <property type="match status" value="1"/>
</dbReference>
<sequence length="497" mass="52874">MSYPTEASERRSHVTGKLVPGLDLRPFIGGAFVEPKSAATLTVTDPMTERTLATLPAACEADVHDAVTAARAAFDEGPWPRMTPDDRSAVLHRLADLIERDLPDLALLEATDAGKRFAGVRGWDIPHAATMYRYYADWAGRVCGQTLPSAGAIRISTQREPIGVCAAVIPWNFPFACMSWKIAPALAAGCTVVVKAAERAPLSAHALAALFEEAGFPPGVVNVVTGTGEVAGHALTSDPRIDRITFTGSTETARAITRDSSWRMPRLTTELGGKGANVVFADADLEAAISNAADAVFDLSGQNCCAAARTYVQRDAYDEFVARLVTLARERRLGDPLDDSSQQGPLIDRDHLRSVHAKVTAAVEAGATCLTGGSPAELGGLFYAPTLLSEAPANAPISQEEVFGPVGCVYLFDSVDEAVALANDSDYGLSASVWTRDTATAETFADRVRVGTCWVNCFGYFLPHVPWGGTKLSGNGKDLGLEGIEEFLTTKVIYRAP</sequence>
<evidence type="ECO:0000259" key="3">
    <source>
        <dbReference type="Pfam" id="PF00171"/>
    </source>
</evidence>
<dbReference type="InterPro" id="IPR016160">
    <property type="entry name" value="Ald_DH_CS_CYS"/>
</dbReference>
<dbReference type="InterPro" id="IPR016161">
    <property type="entry name" value="Ald_DH/histidinol_DH"/>
</dbReference>
<evidence type="ECO:0000256" key="1">
    <source>
        <dbReference type="ARBA" id="ARBA00009986"/>
    </source>
</evidence>
<dbReference type="Gene3D" id="3.40.309.10">
    <property type="entry name" value="Aldehyde Dehydrogenase, Chain A, domain 2"/>
    <property type="match status" value="1"/>
</dbReference>
<organism evidence="4">
    <name type="scientific">Streptomyces sp. NBC_00060</name>
    <dbReference type="NCBI Taxonomy" id="2975636"/>
    <lineage>
        <taxon>Bacteria</taxon>
        <taxon>Bacillati</taxon>
        <taxon>Actinomycetota</taxon>
        <taxon>Actinomycetes</taxon>
        <taxon>Kitasatosporales</taxon>
        <taxon>Streptomycetaceae</taxon>
        <taxon>Streptomyces</taxon>
    </lineage>
</organism>
<dbReference type="Pfam" id="PF00171">
    <property type="entry name" value="Aldedh"/>
    <property type="match status" value="1"/>
</dbReference>
<dbReference type="AlphaFoldDB" id="A0AAU2H5E8"/>
<feature type="domain" description="Aldehyde dehydrogenase" evidence="3">
    <location>
        <begin position="32"/>
        <end position="493"/>
    </location>
</feature>
<reference evidence="4" key="1">
    <citation type="submission" date="2022-10" db="EMBL/GenBank/DDBJ databases">
        <title>The complete genomes of actinobacterial strains from the NBC collection.</title>
        <authorList>
            <person name="Joergensen T.S."/>
            <person name="Alvarez Arevalo M."/>
            <person name="Sterndorff E.B."/>
            <person name="Faurdal D."/>
            <person name="Vuksanovic O."/>
            <person name="Mourched A.-S."/>
            <person name="Charusanti P."/>
            <person name="Shaw S."/>
            <person name="Blin K."/>
            <person name="Weber T."/>
        </authorList>
    </citation>
    <scope>NUCLEOTIDE SEQUENCE</scope>
    <source>
        <strain evidence="4">NBC_00060</strain>
    </source>
</reference>
<proteinExistence type="inferred from homology"/>
<evidence type="ECO:0000256" key="2">
    <source>
        <dbReference type="ARBA" id="ARBA00023002"/>
    </source>
</evidence>
<name>A0AAU2H5E8_9ACTN</name>
<keyword evidence="2" id="KW-0560">Oxidoreductase</keyword>
<dbReference type="InterPro" id="IPR016162">
    <property type="entry name" value="Ald_DH_N"/>
</dbReference>
<evidence type="ECO:0000313" key="4">
    <source>
        <dbReference type="EMBL" id="WTU43335.1"/>
    </source>
</evidence>
<dbReference type="InterPro" id="IPR015590">
    <property type="entry name" value="Aldehyde_DH_dom"/>
</dbReference>
<dbReference type="FunFam" id="3.40.309.10:FF:000009">
    <property type="entry name" value="Aldehyde dehydrogenase A"/>
    <property type="match status" value="1"/>
</dbReference>
<dbReference type="GO" id="GO:0016620">
    <property type="term" value="F:oxidoreductase activity, acting on the aldehyde or oxo group of donors, NAD or NADP as acceptor"/>
    <property type="evidence" value="ECO:0007669"/>
    <property type="project" value="InterPro"/>
</dbReference>
<dbReference type="PROSITE" id="PS00070">
    <property type="entry name" value="ALDEHYDE_DEHYDR_CYS"/>
    <property type="match status" value="1"/>
</dbReference>
<dbReference type="SUPFAM" id="SSF53720">
    <property type="entry name" value="ALDH-like"/>
    <property type="match status" value="1"/>
</dbReference>
<protein>
    <submittedName>
        <fullName evidence="4">Aldehyde dehydrogenase family protein</fullName>
    </submittedName>
</protein>
<accession>A0AAU2H5E8</accession>
<dbReference type="FunFam" id="3.40.605.10:FF:000007">
    <property type="entry name" value="NAD/NADP-dependent betaine aldehyde dehydrogenase"/>
    <property type="match status" value="1"/>
</dbReference>
<gene>
    <name evidence="4" type="ORF">OHV25_29025</name>
</gene>